<accession>A0A1I0JS60</accession>
<dbReference type="RefSeq" id="WP_217648338.1">
    <property type="nucleotide sequence ID" value="NZ_FOHW01000078.1"/>
</dbReference>
<organism evidence="5 6">
    <name type="scientific">Pseudomonas graminis</name>
    <dbReference type="NCBI Taxonomy" id="158627"/>
    <lineage>
        <taxon>Bacteria</taxon>
        <taxon>Pseudomonadati</taxon>
        <taxon>Pseudomonadota</taxon>
        <taxon>Gammaproteobacteria</taxon>
        <taxon>Pseudomonadales</taxon>
        <taxon>Pseudomonadaceae</taxon>
        <taxon>Pseudomonas</taxon>
    </lineage>
</organism>
<dbReference type="InterPro" id="IPR026835">
    <property type="entry name" value="YqcG_C"/>
</dbReference>
<protein>
    <submittedName>
        <fullName evidence="5">HNH/ENDO VII superfamily nuclease with conserved GHE residues</fullName>
    </submittedName>
</protein>
<dbReference type="InterPro" id="IPR006915">
    <property type="entry name" value="DUF637_hemagglutn_put"/>
</dbReference>
<feature type="compositionally biased region" description="Basic and acidic residues" evidence="1">
    <location>
        <begin position="497"/>
        <end position="514"/>
    </location>
</feature>
<feature type="compositionally biased region" description="Basic and acidic residues" evidence="1">
    <location>
        <begin position="479"/>
        <end position="488"/>
    </location>
</feature>
<sequence>SLGQGAMLAIIIVATVLTAGAASAAVGSAAGAGVGSGTAMAAGGSTAMVEAGTAVGTAAAGWGNVAATAALTSLAGTAAVSVINNKGNLGNTVKDTFSSNSLKNALIASVTAGMIDYADQNWFASAGDAANGGSKVITAGPTQNPGYASSMLQPDSWANTLARSGTHALINSGVSTAVNGGNFGSNLGSALVSEGIDLGAAVGNNAIHKLANGLGVAPAIAEKMVLHAALGGLIAKARGEDFASGAIAGGVAEGLTPIANAALAEFVSARFNPSDMSVEGSQYKIATAQIIGLIAAGAAGGNAATGSLIGGTGERYNEQGFQDPTSMLDGNGLPPQKTTSEIDKVKEQVSLAILGILFPAALEEMAAGTLAKIAGMFSQRAEEGALAGASSGGRAVGAVDAGAGAGEAAGGAGETAAAGAGAGETADGVGRGAADVTKRPSGFRKKTVQDSWDNAANGSAPGTKECPTCNKDVSVAPGEGRRDWDVDHQPPWSQRDLSGKTRSEVLDDYNKGTRLECPSCNRSRGARPAD</sequence>
<dbReference type="Pfam" id="PF04830">
    <property type="entry name" value="DUF637"/>
    <property type="match status" value="1"/>
</dbReference>
<dbReference type="Proteomes" id="UP000182332">
    <property type="component" value="Unassembled WGS sequence"/>
</dbReference>
<evidence type="ECO:0000259" key="3">
    <source>
        <dbReference type="Pfam" id="PF04830"/>
    </source>
</evidence>
<dbReference type="EMBL" id="FOHW01000078">
    <property type="protein sequence ID" value="SEU13293.1"/>
    <property type="molecule type" value="Genomic_DNA"/>
</dbReference>
<evidence type="ECO:0000313" key="6">
    <source>
        <dbReference type="Proteomes" id="UP000182332"/>
    </source>
</evidence>
<dbReference type="Pfam" id="PF14410">
    <property type="entry name" value="GH-E"/>
    <property type="match status" value="1"/>
</dbReference>
<reference evidence="5 6" key="1">
    <citation type="submission" date="2016-10" db="EMBL/GenBank/DDBJ databases">
        <authorList>
            <person name="de Groot N.N."/>
        </authorList>
    </citation>
    <scope>NUCLEOTIDE SEQUENCE [LARGE SCALE GENOMIC DNA]</scope>
    <source>
        <strain evidence="5 6">DSM 11363</strain>
    </source>
</reference>
<feature type="domain" description="DUF637" evidence="3">
    <location>
        <begin position="66"/>
        <end position="248"/>
    </location>
</feature>
<feature type="compositionally biased region" description="Gly residues" evidence="1">
    <location>
        <begin position="403"/>
        <end position="413"/>
    </location>
</feature>
<feature type="non-terminal residue" evidence="5">
    <location>
        <position position="1"/>
    </location>
</feature>
<feature type="domain" description="Toxin YqcG C-terminal" evidence="4">
    <location>
        <begin position="462"/>
        <end position="526"/>
    </location>
</feature>
<feature type="signal peptide" evidence="2">
    <location>
        <begin position="1"/>
        <end position="24"/>
    </location>
</feature>
<proteinExistence type="predicted"/>
<gene>
    <name evidence="5" type="ORF">SAMN05216197_1783</name>
</gene>
<name>A0A1I0JS60_9PSED</name>
<evidence type="ECO:0000256" key="1">
    <source>
        <dbReference type="SAM" id="MobiDB-lite"/>
    </source>
</evidence>
<keyword evidence="2" id="KW-0732">Signal</keyword>
<evidence type="ECO:0000259" key="4">
    <source>
        <dbReference type="Pfam" id="PF14410"/>
    </source>
</evidence>
<dbReference type="AlphaFoldDB" id="A0A1I0JS60"/>
<evidence type="ECO:0000256" key="2">
    <source>
        <dbReference type="SAM" id="SignalP"/>
    </source>
</evidence>
<feature type="compositionally biased region" description="Low complexity" evidence="1">
    <location>
        <begin position="414"/>
        <end position="428"/>
    </location>
</feature>
<evidence type="ECO:0000313" key="5">
    <source>
        <dbReference type="EMBL" id="SEU13293.1"/>
    </source>
</evidence>
<feature type="region of interest" description="Disordered" evidence="1">
    <location>
        <begin position="403"/>
        <end position="530"/>
    </location>
</feature>
<feature type="chain" id="PRO_5010242207" evidence="2">
    <location>
        <begin position="25"/>
        <end position="530"/>
    </location>
</feature>